<proteinExistence type="predicted"/>
<dbReference type="Proteomes" id="UP001177670">
    <property type="component" value="Unassembled WGS sequence"/>
</dbReference>
<accession>A0AA40KHZ5</accession>
<organism evidence="2 3">
    <name type="scientific">Melipona bicolor</name>
    <dbReference type="NCBI Taxonomy" id="60889"/>
    <lineage>
        <taxon>Eukaryota</taxon>
        <taxon>Metazoa</taxon>
        <taxon>Ecdysozoa</taxon>
        <taxon>Arthropoda</taxon>
        <taxon>Hexapoda</taxon>
        <taxon>Insecta</taxon>
        <taxon>Pterygota</taxon>
        <taxon>Neoptera</taxon>
        <taxon>Endopterygota</taxon>
        <taxon>Hymenoptera</taxon>
        <taxon>Apocrita</taxon>
        <taxon>Aculeata</taxon>
        <taxon>Apoidea</taxon>
        <taxon>Anthophila</taxon>
        <taxon>Apidae</taxon>
        <taxon>Melipona</taxon>
    </lineage>
</organism>
<feature type="region of interest" description="Disordered" evidence="1">
    <location>
        <begin position="69"/>
        <end position="89"/>
    </location>
</feature>
<sequence>MRIKPAQKTPETVKTSDDGLFGFSKDFSWEVGEKERNRLISGKMAFDREDLCSVDQSYSFDVQLDVKRGSSRKEERTKKKVVKGGCGGGKEVNDNAMRCRRRESTTVSLGS</sequence>
<comment type="caution">
    <text evidence="2">The sequence shown here is derived from an EMBL/GenBank/DDBJ whole genome shotgun (WGS) entry which is preliminary data.</text>
</comment>
<protein>
    <submittedName>
        <fullName evidence="2">Uncharacterized protein</fullName>
    </submittedName>
</protein>
<name>A0AA40KHZ5_9HYME</name>
<keyword evidence="3" id="KW-1185">Reference proteome</keyword>
<dbReference type="EMBL" id="JAHYIQ010000028">
    <property type="protein sequence ID" value="KAK1120961.1"/>
    <property type="molecule type" value="Genomic_DNA"/>
</dbReference>
<dbReference type="AlphaFoldDB" id="A0AA40KHZ5"/>
<evidence type="ECO:0000313" key="3">
    <source>
        <dbReference type="Proteomes" id="UP001177670"/>
    </source>
</evidence>
<evidence type="ECO:0000313" key="2">
    <source>
        <dbReference type="EMBL" id="KAK1120961.1"/>
    </source>
</evidence>
<gene>
    <name evidence="2" type="ORF">K0M31_010745</name>
</gene>
<reference evidence="2" key="1">
    <citation type="submission" date="2021-10" db="EMBL/GenBank/DDBJ databases">
        <title>Melipona bicolor Genome sequencing and assembly.</title>
        <authorList>
            <person name="Araujo N.S."/>
            <person name="Arias M.C."/>
        </authorList>
    </citation>
    <scope>NUCLEOTIDE SEQUENCE</scope>
    <source>
        <strain evidence="2">USP_2M_L1-L4_2017</strain>
        <tissue evidence="2">Whole body</tissue>
    </source>
</reference>
<evidence type="ECO:0000256" key="1">
    <source>
        <dbReference type="SAM" id="MobiDB-lite"/>
    </source>
</evidence>